<evidence type="ECO:0000256" key="3">
    <source>
        <dbReference type="ARBA" id="ARBA00022448"/>
    </source>
</evidence>
<feature type="transmembrane region" description="Helical" evidence="7">
    <location>
        <begin position="330"/>
        <end position="353"/>
    </location>
</feature>
<keyword evidence="5 7" id="KW-1133">Transmembrane helix</keyword>
<dbReference type="PANTHER" id="PTHR42751:SF4">
    <property type="entry name" value="K(+)_H(+) ANTIPORTER SUBUNIT KHTU"/>
    <property type="match status" value="1"/>
</dbReference>
<feature type="domain" description="Cation/H+ exchanger transmembrane" evidence="8">
    <location>
        <begin position="15"/>
        <end position="377"/>
    </location>
</feature>
<dbReference type="Pfam" id="PF00999">
    <property type="entry name" value="Na_H_Exchanger"/>
    <property type="match status" value="1"/>
</dbReference>
<evidence type="ECO:0000256" key="1">
    <source>
        <dbReference type="ARBA" id="ARBA00004141"/>
    </source>
</evidence>
<feature type="transmembrane region" description="Helical" evidence="7">
    <location>
        <begin position="359"/>
        <end position="378"/>
    </location>
</feature>
<dbReference type="InterPro" id="IPR006153">
    <property type="entry name" value="Cation/H_exchanger_TM"/>
</dbReference>
<feature type="transmembrane region" description="Helical" evidence="7">
    <location>
        <begin position="62"/>
        <end position="79"/>
    </location>
</feature>
<evidence type="ECO:0000256" key="7">
    <source>
        <dbReference type="SAM" id="Phobius"/>
    </source>
</evidence>
<dbReference type="GO" id="GO:1902600">
    <property type="term" value="P:proton transmembrane transport"/>
    <property type="evidence" value="ECO:0007669"/>
    <property type="project" value="InterPro"/>
</dbReference>
<name>A0A7C1JBJ6_9THEO</name>
<feature type="transmembrane region" description="Helical" evidence="7">
    <location>
        <begin position="99"/>
        <end position="116"/>
    </location>
</feature>
<keyword evidence="4 7" id="KW-0812">Transmembrane</keyword>
<dbReference type="Gene3D" id="1.20.1530.20">
    <property type="match status" value="1"/>
</dbReference>
<feature type="transmembrane region" description="Helical" evidence="7">
    <location>
        <begin position="154"/>
        <end position="178"/>
    </location>
</feature>
<feature type="transmembrane region" description="Helical" evidence="7">
    <location>
        <begin position="244"/>
        <end position="261"/>
    </location>
</feature>
<accession>A0A7C1JBJ6</accession>
<proteinExistence type="inferred from homology"/>
<feature type="transmembrane region" description="Helical" evidence="7">
    <location>
        <begin position="216"/>
        <end position="238"/>
    </location>
</feature>
<keyword evidence="6 7" id="KW-0472">Membrane</keyword>
<dbReference type="InterPro" id="IPR038770">
    <property type="entry name" value="Na+/solute_symporter_sf"/>
</dbReference>
<keyword evidence="3" id="KW-0813">Transport</keyword>
<gene>
    <name evidence="9" type="ORF">ENQ35_00020</name>
</gene>
<feature type="transmembrane region" description="Helical" evidence="7">
    <location>
        <begin position="184"/>
        <end position="204"/>
    </location>
</feature>
<evidence type="ECO:0000313" key="9">
    <source>
        <dbReference type="EMBL" id="HDW51133.1"/>
    </source>
</evidence>
<organism evidence="9">
    <name type="scientific">Ammonifex degensii</name>
    <dbReference type="NCBI Taxonomy" id="42838"/>
    <lineage>
        <taxon>Bacteria</taxon>
        <taxon>Bacillati</taxon>
        <taxon>Bacillota</taxon>
        <taxon>Clostridia</taxon>
        <taxon>Thermoanaerobacterales</taxon>
        <taxon>Thermoanaerobacteraceae</taxon>
        <taxon>Ammonifex</taxon>
    </lineage>
</organism>
<reference evidence="9" key="1">
    <citation type="journal article" date="2020" name="mSystems">
        <title>Genome- and Community-Level Interaction Insights into Carbon Utilization and Element Cycling Functions of Hydrothermarchaeota in Hydrothermal Sediment.</title>
        <authorList>
            <person name="Zhou Z."/>
            <person name="Liu Y."/>
            <person name="Xu W."/>
            <person name="Pan J."/>
            <person name="Luo Z.H."/>
            <person name="Li M."/>
        </authorList>
    </citation>
    <scope>NUCLEOTIDE SEQUENCE [LARGE SCALE GENOMIC DNA]</scope>
    <source>
        <strain evidence="9">SpSt-301</strain>
    </source>
</reference>
<comment type="subcellular location">
    <subcellularLocation>
        <location evidence="1">Membrane</location>
        <topology evidence="1">Multi-pass membrane protein</topology>
    </subcellularLocation>
</comment>
<feature type="transmembrane region" description="Helical" evidence="7">
    <location>
        <begin position="122"/>
        <end position="142"/>
    </location>
</feature>
<protein>
    <submittedName>
        <fullName evidence="9">Cation:proton antiporter</fullName>
    </submittedName>
</protein>
<comment type="caution">
    <text evidence="9">The sequence shown here is derived from an EMBL/GenBank/DDBJ whole genome shotgun (WGS) entry which is preliminary data.</text>
</comment>
<dbReference type="PANTHER" id="PTHR42751">
    <property type="entry name" value="SODIUM/HYDROGEN EXCHANGER FAMILY/TRKA DOMAIN PROTEIN"/>
    <property type="match status" value="1"/>
</dbReference>
<feature type="transmembrane region" description="Helical" evidence="7">
    <location>
        <begin position="273"/>
        <end position="291"/>
    </location>
</feature>
<sequence length="406" mass="43760">MANGLLGNFLLVFVIISAAILIAYRLRFCSIPLLILLGVLFGPHAPHGAFFDFRLVKETESVAVLSQLGILSLLFYLGLEFSADKVIQRGTTILKGGSIYVALNFLRGLALGWLFFRSWPETLVVAGITTVSSSAIITKLLVELKRTANPETELILGIMVFEDAFIAVYLSILSGYFMAQGTSATAGLVAGLATLAFIVGILYLGRFIGPFLDRCLNFRSGEPLIMVVFTLLLAMAWFAEEVGVTEAVGALLLGLVLAETSHAKRLIQLVTPLRDLFGAVFFFSFGMHIDYRQFAPVASLAFVAAVATVVGNFATGWLSAWVCGYRGRALVNVACTIIARGEFAIIAAGLAGASAAAKVMPPLAVLYVLILAFVNPALAKRTRWIYGELEKIGRFFPRKKAGSLCL</sequence>
<dbReference type="GO" id="GO:0015297">
    <property type="term" value="F:antiporter activity"/>
    <property type="evidence" value="ECO:0007669"/>
    <property type="project" value="InterPro"/>
</dbReference>
<evidence type="ECO:0000256" key="2">
    <source>
        <dbReference type="ARBA" id="ARBA00005551"/>
    </source>
</evidence>
<dbReference type="GO" id="GO:0016020">
    <property type="term" value="C:membrane"/>
    <property type="evidence" value="ECO:0007669"/>
    <property type="project" value="UniProtKB-SubCell"/>
</dbReference>
<evidence type="ECO:0000256" key="4">
    <source>
        <dbReference type="ARBA" id="ARBA00022692"/>
    </source>
</evidence>
<feature type="transmembrane region" description="Helical" evidence="7">
    <location>
        <begin position="297"/>
        <end position="318"/>
    </location>
</feature>
<evidence type="ECO:0000256" key="5">
    <source>
        <dbReference type="ARBA" id="ARBA00022989"/>
    </source>
</evidence>
<feature type="transmembrane region" description="Helical" evidence="7">
    <location>
        <begin position="31"/>
        <end position="50"/>
    </location>
</feature>
<feature type="transmembrane region" description="Helical" evidence="7">
    <location>
        <begin position="6"/>
        <end position="24"/>
    </location>
</feature>
<evidence type="ECO:0000256" key="6">
    <source>
        <dbReference type="ARBA" id="ARBA00023136"/>
    </source>
</evidence>
<dbReference type="EMBL" id="DSMV01000001">
    <property type="protein sequence ID" value="HDW51133.1"/>
    <property type="molecule type" value="Genomic_DNA"/>
</dbReference>
<dbReference type="AlphaFoldDB" id="A0A7C1JBJ6"/>
<evidence type="ECO:0000259" key="8">
    <source>
        <dbReference type="Pfam" id="PF00999"/>
    </source>
</evidence>
<comment type="similarity">
    <text evidence="2">Belongs to the monovalent cation:proton antiporter 2 (CPA2) transporter (TC 2.A.37) family.</text>
</comment>